<feature type="region of interest" description="Disordered" evidence="2">
    <location>
        <begin position="696"/>
        <end position="751"/>
    </location>
</feature>
<sequence length="1090" mass="123588">MENNIKLTAIVLPQGNTDFNEQYRTLTLREGQKFSVGIKEFEEEKKKISDKIDFLNKEKQKVDSDLEIETNGYLDEANKRYKEGGNWLKMERHNGKEVTHVQVSLDENIRIAREKADKIKKQKDSEIKKHQTTLDELEKTGKSIVWAWHLVRSRSSKPSGRNEKLEAGSVQSDISLGKHIYGGGFAWIEPFWEKGKPTGSTQNGLYVHTAVENPKVNIAEWYGFDETDSPKKINLPVRPGSKVQLHIYTEGMYGQNIGVELKANGEILKANAYERIEIVTKKGSEHDSKTKYEVTESENLFRAEVDIHDYSDSSSIKPPAGAVTGILIDPMENDKDRKTQNIDNVQKAVLTLYIDPIWCMGKKGVINILPTVVFNERRFDLSKFPLQVLANSTPTITIPESGNKPVFVDEIETNFEAFHHCRYEKISAKFEEDGQQKELVVFSSQDVGNAKDNLIFPFVVGNDEAKREFEITVENAKTDECSFDNTKNDHHNHVINTNAIESRIIKGQGKYGSEWRLADVDKYLSGGEKKTESSGDENDDSKVTASHISNKFTFINGISKISAQKSFKILEKKTPFEFNKIPDQKIKMKIGYDFSFGGTVNPLVGLAYTFWPYSDATVQKYPVKIDTCAYQKNLDLMIYPDTKWTIQLGFNYDKEKFNEIRTQYHDKWKLQGLEAEEEKKRLQGKLEGTEENLKKYEKEKRKANKNDKGEWQGKIDQQRKKQVNLGGRINDRQEVIDQSKRKNSRGGQLSNAFDLMEPKNALASGLVDCELGIIAEFDRPNGALDLTSGYSEIVDFIKKIADIKDKINSIIDGKDGDAKKKSPSEQNEKIKKRKEKITKKANSKKSNWNFEFIPPSIALSVGWYAERPKDIDKAVMGTMIEGIIDFDPFFGFEIKYDLFQLLYRTHPAVAAIAFVLDSLDTIAGDNFDINLDLIVTTKAFGTLKGTLNTAEGSKYKDRLKNDEDDSPAKVGFSVNISIVGEMRVKGKPSLLAFTKYTGYAHVSASVESGVSMEFVTKIDGDLKLLHVEPEIKFEGLILKYSLDAGIAYDEEDKEINESTGVHFNSAGDIIVLDAYEWEIKNWRIPILKFS</sequence>
<gene>
    <name evidence="4" type="ORF">NCTC13560_01559</name>
    <name evidence="3" type="ORF">SAMN05421682_101429</name>
</gene>
<dbReference type="OrthoDB" id="719419at2"/>
<dbReference type="Proteomes" id="UP000185725">
    <property type="component" value="Unassembled WGS sequence"/>
</dbReference>
<organism evidence="4 6">
    <name type="scientific">Chryseobacterium indoltheticum</name>
    <dbReference type="NCBI Taxonomy" id="254"/>
    <lineage>
        <taxon>Bacteria</taxon>
        <taxon>Pseudomonadati</taxon>
        <taxon>Bacteroidota</taxon>
        <taxon>Flavobacteriia</taxon>
        <taxon>Flavobacteriales</taxon>
        <taxon>Weeksellaceae</taxon>
        <taxon>Chryseobacterium group</taxon>
        <taxon>Chryseobacterium</taxon>
    </lineage>
</organism>
<feature type="coiled-coil region" evidence="1">
    <location>
        <begin position="38"/>
        <end position="65"/>
    </location>
</feature>
<dbReference type="EMBL" id="UFVS01000001">
    <property type="protein sequence ID" value="SUX42760.1"/>
    <property type="molecule type" value="Genomic_DNA"/>
</dbReference>
<dbReference type="Proteomes" id="UP000255231">
    <property type="component" value="Unassembled WGS sequence"/>
</dbReference>
<dbReference type="RefSeq" id="WP_076557912.1">
    <property type="nucleotide sequence ID" value="NZ_CP033929.1"/>
</dbReference>
<proteinExistence type="predicted"/>
<feature type="compositionally biased region" description="Basic and acidic residues" evidence="2">
    <location>
        <begin position="729"/>
        <end position="740"/>
    </location>
</feature>
<evidence type="ECO:0000313" key="3">
    <source>
        <dbReference type="EMBL" id="SIP94494.1"/>
    </source>
</evidence>
<evidence type="ECO:0000313" key="4">
    <source>
        <dbReference type="EMBL" id="SUX42760.1"/>
    </source>
</evidence>
<dbReference type="GeneID" id="303673003"/>
<reference evidence="3 5" key="1">
    <citation type="submission" date="2017-01" db="EMBL/GenBank/DDBJ databases">
        <authorList>
            <person name="Varghese N."/>
            <person name="Submissions S."/>
        </authorList>
    </citation>
    <scope>NUCLEOTIDE SEQUENCE [LARGE SCALE GENOMIC DNA]</scope>
    <source>
        <strain evidence="3 5">ATCC 27950</strain>
    </source>
</reference>
<accession>A0A381F862</accession>
<feature type="region of interest" description="Disordered" evidence="2">
    <location>
        <begin position="814"/>
        <end position="841"/>
    </location>
</feature>
<evidence type="ECO:0000313" key="5">
    <source>
        <dbReference type="Proteomes" id="UP000185725"/>
    </source>
</evidence>
<dbReference type="KEGG" id="cil:EG358_04765"/>
<evidence type="ECO:0000313" key="6">
    <source>
        <dbReference type="Proteomes" id="UP000255231"/>
    </source>
</evidence>
<name>A0A381F862_9FLAO</name>
<dbReference type="AlphaFoldDB" id="A0A381F862"/>
<feature type="compositionally biased region" description="Basic residues" evidence="2">
    <location>
        <begin position="830"/>
        <end position="841"/>
    </location>
</feature>
<protein>
    <submittedName>
        <fullName evidence="4">Uncharacterized protein</fullName>
    </submittedName>
</protein>
<dbReference type="EMBL" id="FTMF01000001">
    <property type="protein sequence ID" value="SIP94494.1"/>
    <property type="molecule type" value="Genomic_DNA"/>
</dbReference>
<feature type="compositionally biased region" description="Basic and acidic residues" evidence="2">
    <location>
        <begin position="814"/>
        <end position="829"/>
    </location>
</feature>
<evidence type="ECO:0000256" key="2">
    <source>
        <dbReference type="SAM" id="MobiDB-lite"/>
    </source>
</evidence>
<feature type="compositionally biased region" description="Basic and acidic residues" evidence="2">
    <location>
        <begin position="696"/>
        <end position="719"/>
    </location>
</feature>
<keyword evidence="1" id="KW-0175">Coiled coil</keyword>
<keyword evidence="5" id="KW-1185">Reference proteome</keyword>
<reference evidence="4 6" key="2">
    <citation type="submission" date="2018-06" db="EMBL/GenBank/DDBJ databases">
        <authorList>
            <consortium name="Pathogen Informatics"/>
            <person name="Doyle S."/>
        </authorList>
    </citation>
    <scope>NUCLEOTIDE SEQUENCE [LARGE SCALE GENOMIC DNA]</scope>
    <source>
        <strain evidence="4 6">NCTC13560</strain>
    </source>
</reference>
<evidence type="ECO:0000256" key="1">
    <source>
        <dbReference type="SAM" id="Coils"/>
    </source>
</evidence>